<protein>
    <submittedName>
        <fullName evidence="1">Uncharacterized protein</fullName>
    </submittedName>
</protein>
<name>X1KRK5_9ZZZZ</name>
<comment type="caution">
    <text evidence="1">The sequence shown here is derived from an EMBL/GenBank/DDBJ whole genome shotgun (WGS) entry which is preliminary data.</text>
</comment>
<gene>
    <name evidence="1" type="ORF">S03H2_66916</name>
</gene>
<proteinExistence type="predicted"/>
<sequence length="38" mass="4373">MVHNLQEVLLSEPGQTDNKVEIRHDGLNYDLAGYNYLL</sequence>
<dbReference type="AlphaFoldDB" id="X1KRK5"/>
<feature type="non-terminal residue" evidence="1">
    <location>
        <position position="38"/>
    </location>
</feature>
<accession>X1KRK5</accession>
<evidence type="ECO:0000313" key="1">
    <source>
        <dbReference type="EMBL" id="GAH84623.1"/>
    </source>
</evidence>
<dbReference type="EMBL" id="BARU01043742">
    <property type="protein sequence ID" value="GAH84623.1"/>
    <property type="molecule type" value="Genomic_DNA"/>
</dbReference>
<reference evidence="1" key="1">
    <citation type="journal article" date="2014" name="Front. Microbiol.">
        <title>High frequency of phylogenetically diverse reductive dehalogenase-homologous genes in deep subseafloor sedimentary metagenomes.</title>
        <authorList>
            <person name="Kawai M."/>
            <person name="Futagami T."/>
            <person name="Toyoda A."/>
            <person name="Takaki Y."/>
            <person name="Nishi S."/>
            <person name="Hori S."/>
            <person name="Arai W."/>
            <person name="Tsubouchi T."/>
            <person name="Morono Y."/>
            <person name="Uchiyama I."/>
            <person name="Ito T."/>
            <person name="Fujiyama A."/>
            <person name="Inagaki F."/>
            <person name="Takami H."/>
        </authorList>
    </citation>
    <scope>NUCLEOTIDE SEQUENCE</scope>
    <source>
        <strain evidence="1">Expedition CK06-06</strain>
    </source>
</reference>
<organism evidence="1">
    <name type="scientific">marine sediment metagenome</name>
    <dbReference type="NCBI Taxonomy" id="412755"/>
    <lineage>
        <taxon>unclassified sequences</taxon>
        <taxon>metagenomes</taxon>
        <taxon>ecological metagenomes</taxon>
    </lineage>
</organism>